<dbReference type="InterPro" id="IPR001296">
    <property type="entry name" value="Glyco_trans_1"/>
</dbReference>
<evidence type="ECO:0000259" key="1">
    <source>
        <dbReference type="Pfam" id="PF00534"/>
    </source>
</evidence>
<dbReference type="AlphaFoldDB" id="A0A3N0BQ57"/>
<name>A0A3N0BQ57_9SPHI</name>
<keyword evidence="2" id="KW-0808">Transferase</keyword>
<feature type="domain" description="Glycosyl transferase family 1" evidence="1">
    <location>
        <begin position="189"/>
        <end position="345"/>
    </location>
</feature>
<comment type="caution">
    <text evidence="2">The sequence shown here is derived from an EMBL/GenBank/DDBJ whole genome shotgun (WGS) entry which is preliminary data.</text>
</comment>
<keyword evidence="3" id="KW-1185">Reference proteome</keyword>
<evidence type="ECO:0000313" key="2">
    <source>
        <dbReference type="EMBL" id="RNL51121.1"/>
    </source>
</evidence>
<protein>
    <submittedName>
        <fullName evidence="2">Glycosyltransferase family 1 protein</fullName>
    </submittedName>
</protein>
<reference evidence="2 3" key="1">
    <citation type="submission" date="2018-10" db="EMBL/GenBank/DDBJ databases">
        <title>Genome sequencing of Pedobacter jejuensis TNB23.</title>
        <authorList>
            <person name="Cho Y.-J."/>
            <person name="Cho A."/>
            <person name="Kim O.-S."/>
        </authorList>
    </citation>
    <scope>NUCLEOTIDE SEQUENCE [LARGE SCALE GENOMIC DNA]</scope>
    <source>
        <strain evidence="2 3">TNB23</strain>
    </source>
</reference>
<sequence>MQNKRILFLTLYTFSLTGGIEKVCRALIKVFSELVAQKADDNLKFRALSMHDNDVDLRYIDQQNYQYFQGNKFNFGLKAITESLKSDTVIISHINLLVFGWAIKKLKPKIKIILLAHGIEVWKRLASWKTSFLNQHGIKIWAVSNYTAQQLSSTNGISLNQIEVLNNCLDPFFDIPKKFERPAHLLKFYNLNQNQPILLSVCRLSSTEQYKGYDKVIVAIKLLVDKFPDIKFILVGSGDEIEIIRVQQLIKKSGVERHVTIAGYVSSEELTNHFLLADVLVMPSTGEGFGITFIEAAACGCQSIAGNADGSTDALLNGKLGTLINPDSISELTNAIALAVLQKTKNYSKIQECCIEHFSFEQYKNKVYNLLK</sequence>
<evidence type="ECO:0000313" key="3">
    <source>
        <dbReference type="Proteomes" id="UP000274046"/>
    </source>
</evidence>
<proteinExistence type="predicted"/>
<organism evidence="2 3">
    <name type="scientific">Pedobacter jejuensis</name>
    <dbReference type="NCBI Taxonomy" id="1268550"/>
    <lineage>
        <taxon>Bacteria</taxon>
        <taxon>Pseudomonadati</taxon>
        <taxon>Bacteroidota</taxon>
        <taxon>Sphingobacteriia</taxon>
        <taxon>Sphingobacteriales</taxon>
        <taxon>Sphingobacteriaceae</taxon>
        <taxon>Pedobacter</taxon>
    </lineage>
</organism>
<gene>
    <name evidence="2" type="ORF">D7004_15475</name>
</gene>
<dbReference type="CDD" id="cd03801">
    <property type="entry name" value="GT4_PimA-like"/>
    <property type="match status" value="1"/>
</dbReference>
<accession>A0A3N0BQ57</accession>
<dbReference type="OrthoDB" id="9811239at2"/>
<dbReference type="SUPFAM" id="SSF53756">
    <property type="entry name" value="UDP-Glycosyltransferase/glycogen phosphorylase"/>
    <property type="match status" value="1"/>
</dbReference>
<dbReference type="RefSeq" id="WP_123206743.1">
    <property type="nucleotide sequence ID" value="NZ_RBEE01000042.1"/>
</dbReference>
<dbReference type="Proteomes" id="UP000274046">
    <property type="component" value="Unassembled WGS sequence"/>
</dbReference>
<dbReference type="InterPro" id="IPR050194">
    <property type="entry name" value="Glycosyltransferase_grp1"/>
</dbReference>
<dbReference type="Gene3D" id="3.40.50.2000">
    <property type="entry name" value="Glycogen Phosphorylase B"/>
    <property type="match status" value="2"/>
</dbReference>
<dbReference type="PANTHER" id="PTHR45947">
    <property type="entry name" value="SULFOQUINOVOSYL TRANSFERASE SQD2"/>
    <property type="match status" value="1"/>
</dbReference>
<dbReference type="GO" id="GO:0016757">
    <property type="term" value="F:glycosyltransferase activity"/>
    <property type="evidence" value="ECO:0007669"/>
    <property type="project" value="InterPro"/>
</dbReference>
<dbReference type="PANTHER" id="PTHR45947:SF3">
    <property type="entry name" value="SULFOQUINOVOSYL TRANSFERASE SQD2"/>
    <property type="match status" value="1"/>
</dbReference>
<dbReference type="Pfam" id="PF00534">
    <property type="entry name" value="Glycos_transf_1"/>
    <property type="match status" value="1"/>
</dbReference>
<dbReference type="EMBL" id="RBEE01000042">
    <property type="protein sequence ID" value="RNL51121.1"/>
    <property type="molecule type" value="Genomic_DNA"/>
</dbReference>